<dbReference type="EMBL" id="BDUD01000001">
    <property type="protein sequence ID" value="GBG17368.1"/>
    <property type="molecule type" value="Genomic_DNA"/>
</dbReference>
<evidence type="ECO:0000256" key="1">
    <source>
        <dbReference type="SAM" id="Phobius"/>
    </source>
</evidence>
<feature type="transmembrane region" description="Helical" evidence="1">
    <location>
        <begin position="5"/>
        <end position="22"/>
    </location>
</feature>
<dbReference type="NCBIfam" id="NF033488">
    <property type="entry name" value="lmo0937_fam_TM"/>
    <property type="match status" value="1"/>
</dbReference>
<dbReference type="InterPro" id="IPR043727">
    <property type="entry name" value="Lmo0937-like"/>
</dbReference>
<dbReference type="AlphaFoldDB" id="A0A2R5FIX3"/>
<proteinExistence type="predicted"/>
<keyword evidence="1" id="KW-1133">Transmembrane helix</keyword>
<keyword evidence="3" id="KW-1185">Reference proteome</keyword>
<reference evidence="2 3" key="1">
    <citation type="submission" date="2017-06" db="EMBL/GenBank/DDBJ databases">
        <title>Genome sequencing of cyanobaciteial culture collection at National Institute for Environmental Studies (NIES).</title>
        <authorList>
            <person name="Hirose Y."/>
            <person name="Shimura Y."/>
            <person name="Fujisawa T."/>
            <person name="Nakamura Y."/>
            <person name="Kawachi M."/>
        </authorList>
    </citation>
    <scope>NUCLEOTIDE SEQUENCE [LARGE SCALE GENOMIC DNA]</scope>
    <source>
        <strain evidence="2 3">NIES-4072</strain>
    </source>
</reference>
<evidence type="ECO:0000313" key="3">
    <source>
        <dbReference type="Proteomes" id="UP000245124"/>
    </source>
</evidence>
<keyword evidence="1" id="KW-0812">Transmembrane</keyword>
<dbReference type="Pfam" id="PF18919">
    <property type="entry name" value="DUF5670"/>
    <property type="match status" value="1"/>
</dbReference>
<evidence type="ECO:0000313" key="2">
    <source>
        <dbReference type="EMBL" id="GBG17368.1"/>
    </source>
</evidence>
<feature type="transmembrane region" description="Helical" evidence="1">
    <location>
        <begin position="28"/>
        <end position="45"/>
    </location>
</feature>
<name>A0A2R5FIX3_NOSCO</name>
<dbReference type="Proteomes" id="UP000245124">
    <property type="component" value="Unassembled WGS sequence"/>
</dbReference>
<comment type="caution">
    <text evidence="2">The sequence shown here is derived from an EMBL/GenBank/DDBJ whole genome shotgun (WGS) entry which is preliminary data.</text>
</comment>
<sequence>MLSILWGIVVVLVAFWALGLALHIAGNLIHAVLLIAIALAIYNFFKARDV</sequence>
<evidence type="ECO:0008006" key="4">
    <source>
        <dbReference type="Google" id="ProtNLM"/>
    </source>
</evidence>
<protein>
    <recommendedName>
        <fullName evidence="4">Lmo0937 family membrane protein</fullName>
    </recommendedName>
</protein>
<dbReference type="RefSeq" id="WP_109007581.1">
    <property type="nucleotide sequence ID" value="NZ_BDUD01000001.1"/>
</dbReference>
<gene>
    <name evidence="2" type="ORF">NIES4072_10240</name>
</gene>
<keyword evidence="1" id="KW-0472">Membrane</keyword>
<accession>A0A2R5FIX3</accession>
<organism evidence="2 3">
    <name type="scientific">Nostoc commune NIES-4072</name>
    <dbReference type="NCBI Taxonomy" id="2005467"/>
    <lineage>
        <taxon>Bacteria</taxon>
        <taxon>Bacillati</taxon>
        <taxon>Cyanobacteriota</taxon>
        <taxon>Cyanophyceae</taxon>
        <taxon>Nostocales</taxon>
        <taxon>Nostocaceae</taxon>
        <taxon>Nostoc</taxon>
    </lineage>
</organism>